<dbReference type="AlphaFoldDB" id="A0A699WA34"/>
<feature type="non-terminal residue" evidence="1">
    <location>
        <position position="1"/>
    </location>
</feature>
<proteinExistence type="predicted"/>
<organism evidence="1">
    <name type="scientific">Tanacetum cinerariifolium</name>
    <name type="common">Dalmatian daisy</name>
    <name type="synonym">Chrysanthemum cinerariifolium</name>
    <dbReference type="NCBI Taxonomy" id="118510"/>
    <lineage>
        <taxon>Eukaryota</taxon>
        <taxon>Viridiplantae</taxon>
        <taxon>Streptophyta</taxon>
        <taxon>Embryophyta</taxon>
        <taxon>Tracheophyta</taxon>
        <taxon>Spermatophyta</taxon>
        <taxon>Magnoliopsida</taxon>
        <taxon>eudicotyledons</taxon>
        <taxon>Gunneridae</taxon>
        <taxon>Pentapetalae</taxon>
        <taxon>asterids</taxon>
        <taxon>campanulids</taxon>
        <taxon>Asterales</taxon>
        <taxon>Asteraceae</taxon>
        <taxon>Asteroideae</taxon>
        <taxon>Anthemideae</taxon>
        <taxon>Anthemidinae</taxon>
        <taxon>Tanacetum</taxon>
    </lineage>
</organism>
<name>A0A699WA34_TANCI</name>
<accession>A0A699WA34</accession>
<sequence length="103" mass="10741">KDVSKDLNLSSKRNAELNIGRFSRIMLGIVGGGIGASPDVVIVIMVEGVIIGVGVSKDTIGEDVVVKIDSTPTSLIGFNMLDTNDNIDDPSCGPSRLTGVRVT</sequence>
<gene>
    <name evidence="1" type="ORF">Tci_915538</name>
</gene>
<dbReference type="EMBL" id="BKCJ011600536">
    <property type="protein sequence ID" value="GFD43569.1"/>
    <property type="molecule type" value="Genomic_DNA"/>
</dbReference>
<comment type="caution">
    <text evidence="1">The sequence shown here is derived from an EMBL/GenBank/DDBJ whole genome shotgun (WGS) entry which is preliminary data.</text>
</comment>
<protein>
    <submittedName>
        <fullName evidence="1">Uncharacterized protein</fullName>
    </submittedName>
</protein>
<reference evidence="1" key="1">
    <citation type="journal article" date="2019" name="Sci. Rep.">
        <title>Draft genome of Tanacetum cinerariifolium, the natural source of mosquito coil.</title>
        <authorList>
            <person name="Yamashiro T."/>
            <person name="Shiraishi A."/>
            <person name="Satake H."/>
            <person name="Nakayama K."/>
        </authorList>
    </citation>
    <scope>NUCLEOTIDE SEQUENCE</scope>
</reference>
<evidence type="ECO:0000313" key="1">
    <source>
        <dbReference type="EMBL" id="GFD43569.1"/>
    </source>
</evidence>